<reference evidence="4" key="1">
    <citation type="submission" date="2015-07" db="EMBL/GenBank/DDBJ databases">
        <title>Genome sequencing project for genomic taxonomy and phylogenomics of Bacillus-like bacteria.</title>
        <authorList>
            <person name="Liu B."/>
            <person name="Wang J."/>
            <person name="Zhu Y."/>
            <person name="Liu G."/>
            <person name="Chen Q."/>
            <person name="Chen Z."/>
            <person name="Lan J."/>
            <person name="Che J."/>
            <person name="Ge C."/>
            <person name="Shi H."/>
            <person name="Pan Z."/>
            <person name="Liu X."/>
        </authorList>
    </citation>
    <scope>NUCLEOTIDE SEQUENCE [LARGE SCALE GENOMIC DNA]</scope>
    <source>
        <strain evidence="4">DSM 9887</strain>
    </source>
</reference>
<feature type="transmembrane region" description="Helical" evidence="1">
    <location>
        <begin position="6"/>
        <end position="24"/>
    </location>
</feature>
<feature type="transmembrane region" description="Helical" evidence="1">
    <location>
        <begin position="313"/>
        <end position="333"/>
    </location>
</feature>
<feature type="transmembrane region" description="Helical" evidence="1">
    <location>
        <begin position="363"/>
        <end position="380"/>
    </location>
</feature>
<keyword evidence="5" id="KW-1185">Reference proteome</keyword>
<dbReference type="STRING" id="54915.ADS79_16805"/>
<dbReference type="Proteomes" id="UP000319578">
    <property type="component" value="Unassembled WGS sequence"/>
</dbReference>
<dbReference type="AlphaFoldDB" id="A0A0K9YPG9"/>
<dbReference type="Proteomes" id="UP000036834">
    <property type="component" value="Unassembled WGS sequence"/>
</dbReference>
<sequence length="422" mass="45838">MNVYNIHLFTIISLLACLLAMYWTQRNQVASDEEKLGVGKGIVKLLGLWIGIPCFLASAQASYQYGIIGMLGYSVAGILGLLFIFMVNRKIIYQRQPLRYLPLLWVLEDILISVLAGKMILNLIYSINDHLSIAFVTSFLLLMLAVQFGKPNQASFVIVLLAMSATMLLPTLVYLKVSVPTVYSGVKFLATDMLRLDISSSWSLAGALLVRFMTGSLIHPRLRITFHQIKVSKRGLCFCLAPLIWACLPISMGTLSFVSKAEAIWPSFPDQVSVMVVGYFAGQIGIVLLIVTLIIILITAVPQATLGEQKSAVWMRGAIILVAGAISLLFPKLTILDTMLNFALIWAAVAPVVLLISKLGRGGAAIVIIAGLTTGCFYSLTSGVTIGVLVDVLVSVSVAVLLTIPTNWKKRRNSLGPTFGSD</sequence>
<dbReference type="OrthoDB" id="2860807at2"/>
<feature type="transmembrane region" description="Helical" evidence="1">
    <location>
        <begin position="339"/>
        <end position="356"/>
    </location>
</feature>
<reference evidence="3" key="2">
    <citation type="submission" date="2015-07" db="EMBL/GenBank/DDBJ databases">
        <title>MeaNS - Measles Nucleotide Surveillance Program.</title>
        <authorList>
            <person name="Tran T."/>
            <person name="Druce J."/>
        </authorList>
    </citation>
    <scope>NUCLEOTIDE SEQUENCE</scope>
    <source>
        <strain evidence="3">DSM 9887</strain>
    </source>
</reference>
<evidence type="ECO:0000313" key="2">
    <source>
        <dbReference type="EMBL" id="GED70004.1"/>
    </source>
</evidence>
<reference evidence="2 5" key="3">
    <citation type="submission" date="2019-06" db="EMBL/GenBank/DDBJ databases">
        <title>Whole genome shotgun sequence of Brevibacillus reuszeri NBRC 15719.</title>
        <authorList>
            <person name="Hosoyama A."/>
            <person name="Uohara A."/>
            <person name="Ohji S."/>
            <person name="Ichikawa N."/>
        </authorList>
    </citation>
    <scope>NUCLEOTIDE SEQUENCE [LARGE SCALE GENOMIC DNA]</scope>
    <source>
        <strain evidence="2 5">NBRC 15719</strain>
    </source>
</reference>
<dbReference type="EMBL" id="BJON01000014">
    <property type="protein sequence ID" value="GED70004.1"/>
    <property type="molecule type" value="Genomic_DNA"/>
</dbReference>
<feature type="transmembrane region" description="Helical" evidence="1">
    <location>
        <begin position="278"/>
        <end position="301"/>
    </location>
</feature>
<proteinExistence type="predicted"/>
<protein>
    <recommendedName>
        <fullName evidence="6">Sodium:solute symporter</fullName>
    </recommendedName>
</protein>
<evidence type="ECO:0000313" key="5">
    <source>
        <dbReference type="Proteomes" id="UP000319578"/>
    </source>
</evidence>
<accession>A0A0K9YPG9</accession>
<feature type="transmembrane region" description="Helical" evidence="1">
    <location>
        <begin position="156"/>
        <end position="175"/>
    </location>
</feature>
<comment type="caution">
    <text evidence="3">The sequence shown here is derived from an EMBL/GenBank/DDBJ whole genome shotgun (WGS) entry which is preliminary data.</text>
</comment>
<keyword evidence="1" id="KW-0472">Membrane</keyword>
<name>A0A0K9YPG9_9BACL</name>
<feature type="transmembrane region" description="Helical" evidence="1">
    <location>
        <begin position="67"/>
        <end position="88"/>
    </location>
</feature>
<evidence type="ECO:0000313" key="3">
    <source>
        <dbReference type="EMBL" id="KNB70571.1"/>
    </source>
</evidence>
<keyword evidence="1" id="KW-1133">Transmembrane helix</keyword>
<dbReference type="PATRIC" id="fig|54915.3.peg.2420"/>
<evidence type="ECO:0008006" key="6">
    <source>
        <dbReference type="Google" id="ProtNLM"/>
    </source>
</evidence>
<feature type="transmembrane region" description="Helical" evidence="1">
    <location>
        <begin position="100"/>
        <end position="125"/>
    </location>
</feature>
<keyword evidence="1" id="KW-0812">Transmembrane</keyword>
<feature type="transmembrane region" description="Helical" evidence="1">
    <location>
        <begin position="235"/>
        <end position="258"/>
    </location>
</feature>
<gene>
    <name evidence="3" type="ORF">ADS79_16805</name>
    <name evidence="2" type="ORF">BRE01_37060</name>
</gene>
<evidence type="ECO:0000256" key="1">
    <source>
        <dbReference type="SAM" id="Phobius"/>
    </source>
</evidence>
<evidence type="ECO:0000313" key="4">
    <source>
        <dbReference type="Proteomes" id="UP000036834"/>
    </source>
</evidence>
<organism evidence="3 4">
    <name type="scientific">Brevibacillus reuszeri</name>
    <dbReference type="NCBI Taxonomy" id="54915"/>
    <lineage>
        <taxon>Bacteria</taxon>
        <taxon>Bacillati</taxon>
        <taxon>Bacillota</taxon>
        <taxon>Bacilli</taxon>
        <taxon>Bacillales</taxon>
        <taxon>Paenibacillaceae</taxon>
        <taxon>Brevibacillus</taxon>
    </lineage>
</organism>
<feature type="transmembrane region" description="Helical" evidence="1">
    <location>
        <begin position="45"/>
        <end position="61"/>
    </location>
</feature>
<dbReference type="EMBL" id="LGIQ01000009">
    <property type="protein sequence ID" value="KNB70571.1"/>
    <property type="molecule type" value="Genomic_DNA"/>
</dbReference>
<feature type="transmembrane region" description="Helical" evidence="1">
    <location>
        <begin position="386"/>
        <end position="404"/>
    </location>
</feature>
<feature type="transmembrane region" description="Helical" evidence="1">
    <location>
        <begin position="131"/>
        <end position="149"/>
    </location>
</feature>
<feature type="transmembrane region" description="Helical" evidence="1">
    <location>
        <begin position="195"/>
        <end position="214"/>
    </location>
</feature>
<dbReference type="RefSeq" id="WP_049739564.1">
    <property type="nucleotide sequence ID" value="NZ_BJON01000014.1"/>
</dbReference>